<dbReference type="EMBL" id="JABEBT010000009">
    <property type="protein sequence ID" value="KAF7638867.1"/>
    <property type="molecule type" value="Genomic_DNA"/>
</dbReference>
<accession>A0A8S9ZYZ9</accession>
<protein>
    <submittedName>
        <fullName evidence="1">Uncharacterized protein</fullName>
    </submittedName>
</protein>
<sequence>MLDDTKEPEKDSEIDDFQLTDELKSKWENSIINNNRRISLYKYPENQHRARFDIVDEEDKYNNSAHLLLLSKDKDKIPNLHIQLIEYPQTIEQLLNLRYWFIRLSKCFFENIVVEQGVLNIFFLDLLFDGMPQLLFNANIFYKYGHHDYRDYSFMNNYVVSKQVYLDNNIDLTYKLFGKKIREGERYYSSYLDRYMMFDAPDIIAEYGRVIEYELFKIQQILMLFHCPKNAVGFICNRRHSSSSFNKGIVSNFNNMGGFNSLSERYCFSCMSKEFELHWSYLSQILLVLHFRIIFKFFKLFYKIIFRMHALLPRHMALKSSNRTVELCRCLGS</sequence>
<evidence type="ECO:0000313" key="1">
    <source>
        <dbReference type="EMBL" id="KAF7638867.1"/>
    </source>
</evidence>
<dbReference type="AlphaFoldDB" id="A0A8S9ZYZ9"/>
<keyword evidence="2" id="KW-1185">Reference proteome</keyword>
<reference evidence="1" key="1">
    <citation type="journal article" date="2020" name="Ecol. Evol.">
        <title>Genome structure and content of the rice root-knot nematode (Meloidogyne graminicola).</title>
        <authorList>
            <person name="Phan N.T."/>
            <person name="Danchin E.G.J."/>
            <person name="Klopp C."/>
            <person name="Perfus-Barbeoch L."/>
            <person name="Kozlowski D.K."/>
            <person name="Koutsovoulos G.D."/>
            <person name="Lopez-Roques C."/>
            <person name="Bouchez O."/>
            <person name="Zahm M."/>
            <person name="Besnard G."/>
            <person name="Bellafiore S."/>
        </authorList>
    </citation>
    <scope>NUCLEOTIDE SEQUENCE</scope>
    <source>
        <strain evidence="1">VN-18</strain>
    </source>
</reference>
<dbReference type="OrthoDB" id="5854121at2759"/>
<evidence type="ECO:0000313" key="2">
    <source>
        <dbReference type="Proteomes" id="UP000605970"/>
    </source>
</evidence>
<comment type="caution">
    <text evidence="1">The sequence shown here is derived from an EMBL/GenBank/DDBJ whole genome shotgun (WGS) entry which is preliminary data.</text>
</comment>
<proteinExistence type="predicted"/>
<dbReference type="Proteomes" id="UP000605970">
    <property type="component" value="Unassembled WGS sequence"/>
</dbReference>
<gene>
    <name evidence="1" type="ORF">Mgra_00001676</name>
</gene>
<name>A0A8S9ZYZ9_9BILA</name>
<organism evidence="1 2">
    <name type="scientific">Meloidogyne graminicola</name>
    <dbReference type="NCBI Taxonomy" id="189291"/>
    <lineage>
        <taxon>Eukaryota</taxon>
        <taxon>Metazoa</taxon>
        <taxon>Ecdysozoa</taxon>
        <taxon>Nematoda</taxon>
        <taxon>Chromadorea</taxon>
        <taxon>Rhabditida</taxon>
        <taxon>Tylenchina</taxon>
        <taxon>Tylenchomorpha</taxon>
        <taxon>Tylenchoidea</taxon>
        <taxon>Meloidogynidae</taxon>
        <taxon>Meloidogyninae</taxon>
        <taxon>Meloidogyne</taxon>
    </lineage>
</organism>